<evidence type="ECO:0000256" key="1">
    <source>
        <dbReference type="SAM" id="MobiDB-lite"/>
    </source>
</evidence>
<dbReference type="InterPro" id="IPR018849">
    <property type="entry name" value="Urb2/Npa2_C"/>
</dbReference>
<evidence type="ECO:0000313" key="3">
    <source>
        <dbReference type="EMBL" id="RZC44897.1"/>
    </source>
</evidence>
<dbReference type="PANTHER" id="PTHR15682">
    <property type="entry name" value="UNHEALTHY RIBOSOME BIOGENESIS PROTEIN 2 HOMOLOG"/>
    <property type="match status" value="1"/>
</dbReference>
<name>A0A4Y7I7I5_PAPSO</name>
<sequence length="1839" mass="206449">MVDLCLQKKKSVEKKRKLISSNQPNSESAKYSNEDIEKQASENNKKIKLNGGPWRNLVFVSSIEGTELDNQRKLELALEYVNSSKCSDDYDGGDCVQMVSDFRSVLSLNNWVQSLLNDDPTQWEDFNVWEIFKFCLQKSLLVLDCLTLLFTSSHGRVFIANMDTWSLTVGSLLDVLHKVYLVKVCNDNEGILLIRLSCLIFDRYTNFLMAHPKKVFRKFLDKLLEPLLSFLVMMSQIDGCNSTLTKELLKTVEDVLSYGLFHPDHVNEFLSLPTTERGIEFGDGKRKESKMRNVSYGIRLFEKLENIISEKRISSLGSVGELFRLFVFRVKKEKGVPVLSDGIQITTTTGILGQPGNVTASSKSNFSVGHGHAVTKITHSRLDMETGKSVFNIFLWFIIPLKREIETYNKTNMEEGLLLLDAARCTLEATNRIIASFMQEKVYLRTEDTSDGERLIFLKGLYLTVISFSQRIHMWLPGLTNESPANGVSLVAKEIIVSLGYLLEIEYEVAGEDLVRLWEIILSYLVIDLPVTGSPKTSSLASQVLHFGCQLININSELRQVCDSLFALCKAVRSLAISNCEECVKSVTTLLCFQESRVAVCKAIKNIPEGKATECIERLKKDVSESLDWMMISSSKGKKCREENVDMQAELLGRALPEVYTLLLDNLAVTTGNSKSVRHSIQDLVIVLGPFLSILVGKEHSNVSGFLLSVTGQRYLSEEKITRSSASWISLFFFRIYASCRSLNKQLISLMPPDSSEQASNAMGDFLTACAGENCMESTDLRDHGYISWIIRPSDPLLIIIQSIEDFCGQDTIESCAPLVYVMHTMAYQRLTDLSRQIKAFRFIQKEQNNTMSMSDAVSHLLYRADGCINSDGKEQQNSPEDDAWDLCIPSMDEGSLPTAVWYLLCQNADIWGPYATWEKLKKFLFLLFHTTPGRARSRGDDVIRDEQSHNIEKITRHEISVELLHDTTFYEHTFLCRYLSSSFSGVLHQHLLSLSADPLSGDVDFDNWLVDLSKFEKASIDINNSRRAPGSKLLPIMKRHFVHPNPPFTKCTKNLIACRSLLNLLCWMPKVYLKSKSFSDCTTNVLNLERVLVSTIVKNHEFILCFIWKSITALIQLLPPFPEEHASELKHMIPSLMDDTSHILLTLTKEHFTLSIPSAINNADLIQELPISDETSRERSWSESDPSLGAWMEHVTDSLQEHAKSFLPIKTGLNSGDLNSLSSVVTCFHGFLWGITSILRDKYEKDSEEHDLLLSWLSSWSKDTTDSKLKMFITFTEDFINSCLSALLVVNSQQPTCSEKDFAEGSRSRKKLSSSRKKLSRSGKNAGFTIDILIERQLLNKPLLQKSLEVDNPELAFCVRQLLIGSSAILSLKIQISRRACFSSSMPILIRTSQYLLTEFANIVQGPHSVSYICLAGAIKYLEVLGSYVSSRAKDSFKNVYAMLIDIHLQAMGRCISLCGKEATLASHEIESSTKTLVGQMGPPKSSAGHRWNFLREFRARLRLSFNALVRKDSKLRRTTAITAIERALGVREQCSMVYEIYAEGPDGGKVSDTVAAGVDCFDSVVQSVSGPSSLKKHIKGLTGALFNIVLHLQGPQIFYEKVSCNGEDVSPDPGAVILMCVEVLIKVFGKPEHFQLDSDHVVQSLCLPGALFRGFCYRKHSRTSPDPAVVSPDQMFSPACVRLCNMDTRFSVDLFAACCRLLSTVIRLHSRATKMAVAILQDSVSVLLHCLETRDVELVYENGYSTWEVEEGRLCASFLCRVYEQNTCVYSGLGPSKTGIRREIDEALKPGIYALVDACSEDDLQNLHTVLEDGPCTGTLKTLVQDYKQNYHYGGKA</sequence>
<accession>A0A4Y7I7I5</accession>
<keyword evidence="4" id="KW-1185">Reference proteome</keyword>
<feature type="compositionally biased region" description="Polar residues" evidence="1">
    <location>
        <begin position="19"/>
        <end position="31"/>
    </location>
</feature>
<evidence type="ECO:0000259" key="2">
    <source>
        <dbReference type="Pfam" id="PF10441"/>
    </source>
</evidence>
<dbReference type="GO" id="GO:0005730">
    <property type="term" value="C:nucleolus"/>
    <property type="evidence" value="ECO:0007669"/>
    <property type="project" value="TreeGrafter"/>
</dbReference>
<dbReference type="PANTHER" id="PTHR15682:SF2">
    <property type="entry name" value="UNHEALTHY RIBOSOME BIOGENESIS PROTEIN 2 HOMOLOG"/>
    <property type="match status" value="1"/>
</dbReference>
<evidence type="ECO:0000313" key="4">
    <source>
        <dbReference type="Proteomes" id="UP000316621"/>
    </source>
</evidence>
<dbReference type="GO" id="GO:0042254">
    <property type="term" value="P:ribosome biogenesis"/>
    <property type="evidence" value="ECO:0007669"/>
    <property type="project" value="TreeGrafter"/>
</dbReference>
<dbReference type="OMA" id="GENCMES"/>
<feature type="region of interest" description="Disordered" evidence="1">
    <location>
        <begin position="15"/>
        <end position="37"/>
    </location>
</feature>
<dbReference type="EMBL" id="CM010715">
    <property type="protein sequence ID" value="RZC44897.1"/>
    <property type="molecule type" value="Genomic_DNA"/>
</dbReference>
<proteinExistence type="predicted"/>
<dbReference type="Proteomes" id="UP000316621">
    <property type="component" value="Chromosome 1"/>
</dbReference>
<dbReference type="Gramene" id="RZC44897">
    <property type="protein sequence ID" value="RZC44897"/>
    <property type="gene ID" value="C5167_037849"/>
</dbReference>
<feature type="domain" description="Nucleolar 27S pre-rRNA processing Urb2/Npa2 C-terminal" evidence="2">
    <location>
        <begin position="1779"/>
        <end position="1838"/>
    </location>
</feature>
<reference evidence="3 4" key="1">
    <citation type="journal article" date="2018" name="Science">
        <title>The opium poppy genome and morphinan production.</title>
        <authorList>
            <person name="Guo L."/>
            <person name="Winzer T."/>
            <person name="Yang X."/>
            <person name="Li Y."/>
            <person name="Ning Z."/>
            <person name="He Z."/>
            <person name="Teodor R."/>
            <person name="Lu Y."/>
            <person name="Bowser T.A."/>
            <person name="Graham I.A."/>
            <person name="Ye K."/>
        </authorList>
    </citation>
    <scope>NUCLEOTIDE SEQUENCE [LARGE SCALE GENOMIC DNA]</scope>
    <source>
        <strain evidence="4">cv. HN1</strain>
        <tissue evidence="3">Leaves</tissue>
    </source>
</reference>
<feature type="domain" description="Nucleolar 27S pre-rRNA processing Urb2/Npa2 C-terminal" evidence="2">
    <location>
        <begin position="1621"/>
        <end position="1767"/>
    </location>
</feature>
<organism evidence="3 4">
    <name type="scientific">Papaver somniferum</name>
    <name type="common">Opium poppy</name>
    <dbReference type="NCBI Taxonomy" id="3469"/>
    <lineage>
        <taxon>Eukaryota</taxon>
        <taxon>Viridiplantae</taxon>
        <taxon>Streptophyta</taxon>
        <taxon>Embryophyta</taxon>
        <taxon>Tracheophyta</taxon>
        <taxon>Spermatophyta</taxon>
        <taxon>Magnoliopsida</taxon>
        <taxon>Ranunculales</taxon>
        <taxon>Papaveraceae</taxon>
        <taxon>Papaveroideae</taxon>
        <taxon>Papaver</taxon>
    </lineage>
</organism>
<protein>
    <recommendedName>
        <fullName evidence="2">Nucleolar 27S pre-rRNA processing Urb2/Npa2 C-terminal domain-containing protein</fullName>
    </recommendedName>
</protein>
<dbReference type="Pfam" id="PF10441">
    <property type="entry name" value="Urb2"/>
    <property type="match status" value="2"/>
</dbReference>
<dbReference type="InterPro" id="IPR052609">
    <property type="entry name" value="Ribosome_Biogenesis_Reg"/>
</dbReference>
<gene>
    <name evidence="3" type="ORF">C5167_037849</name>
</gene>